<organism evidence="2">
    <name type="scientific">Drosophila melanogaster</name>
    <name type="common">Fruit fly</name>
    <dbReference type="NCBI Taxonomy" id="7227"/>
    <lineage>
        <taxon>Eukaryota</taxon>
        <taxon>Metazoa</taxon>
        <taxon>Ecdysozoa</taxon>
        <taxon>Arthropoda</taxon>
        <taxon>Hexapoda</taxon>
        <taxon>Insecta</taxon>
        <taxon>Pterygota</taxon>
        <taxon>Neoptera</taxon>
        <taxon>Endopterygota</taxon>
        <taxon>Diptera</taxon>
        <taxon>Brachycera</taxon>
        <taxon>Muscomorpha</taxon>
        <taxon>Ephydroidea</taxon>
        <taxon>Drosophilidae</taxon>
        <taxon>Drosophila</taxon>
        <taxon>Sophophora</taxon>
    </lineage>
</organism>
<feature type="compositionally biased region" description="Basic and acidic residues" evidence="1">
    <location>
        <begin position="1"/>
        <end position="28"/>
    </location>
</feature>
<proteinExistence type="evidence at transcript level"/>
<dbReference type="AlphaFoldDB" id="Q86P73"/>
<accession>Q86P73</accession>
<name>Q86P73_DROME</name>
<reference evidence="2" key="1">
    <citation type="submission" date="2003-02" db="EMBL/GenBank/DDBJ databases">
        <authorList>
            <person name="Stapleton M."/>
            <person name="Brokstein P."/>
            <person name="Hong L."/>
            <person name="Agbayani A."/>
            <person name="Carlson J."/>
            <person name="Champe M."/>
            <person name="Chavez C."/>
            <person name="Dorsett V."/>
            <person name="Dresnek D."/>
            <person name="Farfan D."/>
            <person name="Frise E."/>
            <person name="George R."/>
            <person name="Gonzalez M."/>
            <person name="Guarin H."/>
            <person name="Kronmiller B."/>
            <person name="Li P."/>
            <person name="Liao G."/>
            <person name="Miranda A."/>
            <person name="Mungall C.J."/>
            <person name="Nunoo J."/>
            <person name="Pacleb J."/>
            <person name="Paragas V."/>
            <person name="Park S."/>
            <person name="Patel S."/>
            <person name="Phouanenavong S."/>
            <person name="Wan K."/>
            <person name="Yu C."/>
            <person name="Lewis S.E."/>
            <person name="Rubin G.M."/>
            <person name="Celniker S."/>
        </authorList>
    </citation>
    <scope>NUCLEOTIDE SEQUENCE</scope>
    <source>
        <strain evidence="2">Berkeley</strain>
    </source>
</reference>
<evidence type="ECO:0000256" key="1">
    <source>
        <dbReference type="SAM" id="MobiDB-lite"/>
    </source>
</evidence>
<feature type="region of interest" description="Disordered" evidence="1">
    <location>
        <begin position="1"/>
        <end position="33"/>
    </location>
</feature>
<evidence type="ECO:0000313" key="2">
    <source>
        <dbReference type="EMBL" id="AAO39447.1"/>
    </source>
</evidence>
<protein>
    <submittedName>
        <fullName evidence="2">RH63623p</fullName>
    </submittedName>
</protein>
<sequence length="124" mass="14041">MNTTKRVERERERRLKRADFPRTTKRSAENGVLANHKYSPNQQNMMKIHKSLWGGSGPLAELDLDCWAAVVSGKPRQGFQMQINCVKNFRCQVLNDGGNFLFAAFLCSAQGLRTATPTWARANK</sequence>
<dbReference type="EMBL" id="BT003444">
    <property type="protein sequence ID" value="AAO39447.1"/>
    <property type="molecule type" value="mRNA"/>
</dbReference>